<organism evidence="2 3">
    <name type="scientific">Pisolithus tinctorius Marx 270</name>
    <dbReference type="NCBI Taxonomy" id="870435"/>
    <lineage>
        <taxon>Eukaryota</taxon>
        <taxon>Fungi</taxon>
        <taxon>Dikarya</taxon>
        <taxon>Basidiomycota</taxon>
        <taxon>Agaricomycotina</taxon>
        <taxon>Agaricomycetes</taxon>
        <taxon>Agaricomycetidae</taxon>
        <taxon>Boletales</taxon>
        <taxon>Sclerodermatineae</taxon>
        <taxon>Pisolithaceae</taxon>
        <taxon>Pisolithus</taxon>
    </lineage>
</organism>
<dbReference type="AlphaFoldDB" id="A0A0C3NL77"/>
<evidence type="ECO:0000313" key="2">
    <source>
        <dbReference type="EMBL" id="KIN96365.1"/>
    </source>
</evidence>
<keyword evidence="3" id="KW-1185">Reference proteome</keyword>
<evidence type="ECO:0000256" key="1">
    <source>
        <dbReference type="SAM" id="MobiDB-lite"/>
    </source>
</evidence>
<proteinExistence type="predicted"/>
<dbReference type="InParanoid" id="A0A0C3NL77"/>
<dbReference type="Proteomes" id="UP000054217">
    <property type="component" value="Unassembled WGS sequence"/>
</dbReference>
<reference evidence="3" key="2">
    <citation type="submission" date="2015-01" db="EMBL/GenBank/DDBJ databases">
        <title>Evolutionary Origins and Diversification of the Mycorrhizal Mutualists.</title>
        <authorList>
            <consortium name="DOE Joint Genome Institute"/>
            <consortium name="Mycorrhizal Genomics Consortium"/>
            <person name="Kohler A."/>
            <person name="Kuo A."/>
            <person name="Nagy L.G."/>
            <person name="Floudas D."/>
            <person name="Copeland A."/>
            <person name="Barry K.W."/>
            <person name="Cichocki N."/>
            <person name="Veneault-Fourrey C."/>
            <person name="LaButti K."/>
            <person name="Lindquist E.A."/>
            <person name="Lipzen A."/>
            <person name="Lundell T."/>
            <person name="Morin E."/>
            <person name="Murat C."/>
            <person name="Riley R."/>
            <person name="Ohm R."/>
            <person name="Sun H."/>
            <person name="Tunlid A."/>
            <person name="Henrissat B."/>
            <person name="Grigoriev I.V."/>
            <person name="Hibbett D.S."/>
            <person name="Martin F."/>
        </authorList>
    </citation>
    <scope>NUCLEOTIDE SEQUENCE [LARGE SCALE GENOMIC DNA]</scope>
    <source>
        <strain evidence="3">Marx 270</strain>
    </source>
</reference>
<dbReference type="EMBL" id="KN832048">
    <property type="protein sequence ID" value="KIN96365.1"/>
    <property type="molecule type" value="Genomic_DNA"/>
</dbReference>
<sequence length="246" mass="27405">MTLVAEVKCMPDNREELWEEKVMWMCRWEQRMGEVCCRPAVAEADKAYEKWVAVEIAHGRTNKDMQMEEVVMQAAIEQGASAEVLAATEKMLHVKVVSCLVRKQSWQTVVESEDEDEPKITIPPGSILHKVPCTHCTVKNTACIGLIRRMCNSCMWMRQGCEKSMKATGKKAQTGTPVVWSSRAAKAGPSKRAADDDNEVEVVESHTRTKGKAPVHSQLDPKVTADLSQSLRLLHAEAAESHAAYL</sequence>
<evidence type="ECO:0000313" key="3">
    <source>
        <dbReference type="Proteomes" id="UP000054217"/>
    </source>
</evidence>
<protein>
    <recommendedName>
        <fullName evidence="4">Zn(2)-C6 fungal-type domain-containing protein</fullName>
    </recommendedName>
</protein>
<dbReference type="OrthoDB" id="2680592at2759"/>
<evidence type="ECO:0008006" key="4">
    <source>
        <dbReference type="Google" id="ProtNLM"/>
    </source>
</evidence>
<name>A0A0C3NL77_PISTI</name>
<dbReference type="HOGENOM" id="CLU_043974_0_0_1"/>
<accession>A0A0C3NL77</accession>
<gene>
    <name evidence="2" type="ORF">M404DRAFT_33344</name>
</gene>
<reference evidence="2 3" key="1">
    <citation type="submission" date="2014-04" db="EMBL/GenBank/DDBJ databases">
        <authorList>
            <consortium name="DOE Joint Genome Institute"/>
            <person name="Kuo A."/>
            <person name="Kohler A."/>
            <person name="Costa M.D."/>
            <person name="Nagy L.G."/>
            <person name="Floudas D."/>
            <person name="Copeland A."/>
            <person name="Barry K.W."/>
            <person name="Cichocki N."/>
            <person name="Veneault-Fourrey C."/>
            <person name="LaButti K."/>
            <person name="Lindquist E.A."/>
            <person name="Lipzen A."/>
            <person name="Lundell T."/>
            <person name="Morin E."/>
            <person name="Murat C."/>
            <person name="Sun H."/>
            <person name="Tunlid A."/>
            <person name="Henrissat B."/>
            <person name="Grigoriev I.V."/>
            <person name="Hibbett D.S."/>
            <person name="Martin F."/>
            <person name="Nordberg H.P."/>
            <person name="Cantor M.N."/>
            <person name="Hua S.X."/>
        </authorList>
    </citation>
    <scope>NUCLEOTIDE SEQUENCE [LARGE SCALE GENOMIC DNA]</scope>
    <source>
        <strain evidence="2 3">Marx 270</strain>
    </source>
</reference>
<feature type="region of interest" description="Disordered" evidence="1">
    <location>
        <begin position="172"/>
        <end position="199"/>
    </location>
</feature>